<dbReference type="SMART" id="SM00345">
    <property type="entry name" value="HTH_GNTR"/>
    <property type="match status" value="1"/>
</dbReference>
<dbReference type="Proteomes" id="UP001597018">
    <property type="component" value="Unassembled WGS sequence"/>
</dbReference>
<evidence type="ECO:0000313" key="6">
    <source>
        <dbReference type="EMBL" id="MFD0921022.1"/>
    </source>
</evidence>
<evidence type="ECO:0000256" key="1">
    <source>
        <dbReference type="ARBA" id="ARBA00022898"/>
    </source>
</evidence>
<evidence type="ECO:0000259" key="5">
    <source>
        <dbReference type="PROSITE" id="PS50949"/>
    </source>
</evidence>
<dbReference type="PANTHER" id="PTHR46577">
    <property type="entry name" value="HTH-TYPE TRANSCRIPTIONAL REGULATORY PROTEIN GABR"/>
    <property type="match status" value="1"/>
</dbReference>
<keyword evidence="3" id="KW-0238">DNA-binding</keyword>
<evidence type="ECO:0000256" key="2">
    <source>
        <dbReference type="ARBA" id="ARBA00023015"/>
    </source>
</evidence>
<dbReference type="EMBL" id="JBHTIW010000010">
    <property type="protein sequence ID" value="MFD0921022.1"/>
    <property type="molecule type" value="Genomic_DNA"/>
</dbReference>
<sequence length="119" mass="13294">MLLALDLNDERPLHEQAADALRRAVAEGDVAPGDRLPPARDLADAMRINANTVLRALRQLRDEGLLEFRRGRGVTVLRRPDPRAGLRDKLRELLAEANRHGYRAADVAAWIEELSGEAR</sequence>
<dbReference type="InterPro" id="IPR036388">
    <property type="entry name" value="WH-like_DNA-bd_sf"/>
</dbReference>
<dbReference type="InterPro" id="IPR036390">
    <property type="entry name" value="WH_DNA-bd_sf"/>
</dbReference>
<dbReference type="RefSeq" id="WP_263249066.1">
    <property type="nucleotide sequence ID" value="NZ_BAABLT010000048.1"/>
</dbReference>
<dbReference type="Gene3D" id="1.10.10.10">
    <property type="entry name" value="Winged helix-like DNA-binding domain superfamily/Winged helix DNA-binding domain"/>
    <property type="match status" value="1"/>
</dbReference>
<dbReference type="PANTHER" id="PTHR46577:SF1">
    <property type="entry name" value="HTH-TYPE TRANSCRIPTIONAL REGULATORY PROTEIN GABR"/>
    <property type="match status" value="1"/>
</dbReference>
<protein>
    <submittedName>
        <fullName evidence="6">GntR family transcriptional regulator</fullName>
    </submittedName>
</protein>
<keyword evidence="4" id="KW-0804">Transcription</keyword>
<evidence type="ECO:0000256" key="4">
    <source>
        <dbReference type="ARBA" id="ARBA00023163"/>
    </source>
</evidence>
<dbReference type="InterPro" id="IPR000524">
    <property type="entry name" value="Tscrpt_reg_HTH_GntR"/>
</dbReference>
<comment type="caution">
    <text evidence="6">The sequence shown here is derived from an EMBL/GenBank/DDBJ whole genome shotgun (WGS) entry which is preliminary data.</text>
</comment>
<dbReference type="CDD" id="cd07377">
    <property type="entry name" value="WHTH_GntR"/>
    <property type="match status" value="1"/>
</dbReference>
<keyword evidence="7" id="KW-1185">Reference proteome</keyword>
<dbReference type="PROSITE" id="PS50949">
    <property type="entry name" value="HTH_GNTR"/>
    <property type="match status" value="1"/>
</dbReference>
<evidence type="ECO:0000256" key="3">
    <source>
        <dbReference type="ARBA" id="ARBA00023125"/>
    </source>
</evidence>
<gene>
    <name evidence="6" type="ORF">ACFQ16_14840</name>
</gene>
<evidence type="ECO:0000313" key="7">
    <source>
        <dbReference type="Proteomes" id="UP001597018"/>
    </source>
</evidence>
<feature type="domain" description="HTH gntR-type" evidence="5">
    <location>
        <begin position="11"/>
        <end position="79"/>
    </location>
</feature>
<dbReference type="SUPFAM" id="SSF46785">
    <property type="entry name" value="Winged helix' DNA-binding domain"/>
    <property type="match status" value="1"/>
</dbReference>
<reference evidence="7" key="1">
    <citation type="journal article" date="2019" name="Int. J. Syst. Evol. Microbiol.">
        <title>The Global Catalogue of Microorganisms (GCM) 10K type strain sequencing project: providing services to taxonomists for standard genome sequencing and annotation.</title>
        <authorList>
            <consortium name="The Broad Institute Genomics Platform"/>
            <consortium name="The Broad Institute Genome Sequencing Center for Infectious Disease"/>
            <person name="Wu L."/>
            <person name="Ma J."/>
        </authorList>
    </citation>
    <scope>NUCLEOTIDE SEQUENCE [LARGE SCALE GENOMIC DNA]</scope>
    <source>
        <strain evidence="7">CCUG 56401</strain>
    </source>
</reference>
<dbReference type="Pfam" id="PF00392">
    <property type="entry name" value="GntR"/>
    <property type="match status" value="1"/>
</dbReference>
<keyword evidence="2" id="KW-0805">Transcription regulation</keyword>
<keyword evidence="1" id="KW-0663">Pyridoxal phosphate</keyword>
<name>A0ABW3FTC2_9PSEU</name>
<accession>A0ABW3FTC2</accession>
<dbReference type="InterPro" id="IPR051446">
    <property type="entry name" value="HTH_trans_reg/aminotransferase"/>
</dbReference>
<organism evidence="6 7">
    <name type="scientific">Saccharopolyspora rosea</name>
    <dbReference type="NCBI Taxonomy" id="524884"/>
    <lineage>
        <taxon>Bacteria</taxon>
        <taxon>Bacillati</taxon>
        <taxon>Actinomycetota</taxon>
        <taxon>Actinomycetes</taxon>
        <taxon>Pseudonocardiales</taxon>
        <taxon>Pseudonocardiaceae</taxon>
        <taxon>Saccharopolyspora</taxon>
    </lineage>
</organism>
<proteinExistence type="predicted"/>